<dbReference type="RefSeq" id="WP_380018564.1">
    <property type="nucleotide sequence ID" value="NZ_JBHSHD010000002.1"/>
</dbReference>
<keyword evidence="2 5" id="KW-0328">Glycosyltransferase</keyword>
<dbReference type="Proteomes" id="UP001595886">
    <property type="component" value="Unassembled WGS sequence"/>
</dbReference>
<keyword evidence="3 5" id="KW-0808">Transferase</keyword>
<dbReference type="Gene3D" id="3.90.550.10">
    <property type="entry name" value="Spore Coat Polysaccharide Biosynthesis Protein SpsA, Chain A"/>
    <property type="match status" value="1"/>
</dbReference>
<dbReference type="EMBL" id="JBHSHD010000002">
    <property type="protein sequence ID" value="MFC4818830.1"/>
    <property type="molecule type" value="Genomic_DNA"/>
</dbReference>
<evidence type="ECO:0000259" key="4">
    <source>
        <dbReference type="Pfam" id="PF00535"/>
    </source>
</evidence>
<keyword evidence="6" id="KW-1185">Reference proteome</keyword>
<dbReference type="EC" id="2.4.-.-" evidence="5"/>
<dbReference type="GO" id="GO:0016757">
    <property type="term" value="F:glycosyltransferase activity"/>
    <property type="evidence" value="ECO:0007669"/>
    <property type="project" value="UniProtKB-KW"/>
</dbReference>
<evidence type="ECO:0000313" key="6">
    <source>
        <dbReference type="Proteomes" id="UP001595886"/>
    </source>
</evidence>
<dbReference type="Pfam" id="PF13469">
    <property type="entry name" value="Sulfotransfer_3"/>
    <property type="match status" value="1"/>
</dbReference>
<protein>
    <submittedName>
        <fullName evidence="5">Glycosyltransferase</fullName>
        <ecNumber evidence="5">2.4.-.-</ecNumber>
    </submittedName>
</protein>
<proteinExistence type="inferred from homology"/>
<name>A0ABV9QND6_9GAMM</name>
<feature type="domain" description="Glycosyltransferase 2-like" evidence="4">
    <location>
        <begin position="6"/>
        <end position="133"/>
    </location>
</feature>
<dbReference type="PANTHER" id="PTHR43179">
    <property type="entry name" value="RHAMNOSYLTRANSFERASE WBBL"/>
    <property type="match status" value="1"/>
</dbReference>
<reference evidence="6" key="1">
    <citation type="journal article" date="2019" name="Int. J. Syst. Evol. Microbiol.">
        <title>The Global Catalogue of Microorganisms (GCM) 10K type strain sequencing project: providing services to taxonomists for standard genome sequencing and annotation.</title>
        <authorList>
            <consortium name="The Broad Institute Genomics Platform"/>
            <consortium name="The Broad Institute Genome Sequencing Center for Infectious Disease"/>
            <person name="Wu L."/>
            <person name="Ma J."/>
        </authorList>
    </citation>
    <scope>NUCLEOTIDE SEQUENCE [LARGE SCALE GENOMIC DNA]</scope>
    <source>
        <strain evidence="6">CCUG 30340</strain>
    </source>
</reference>
<dbReference type="Gene3D" id="3.40.50.300">
    <property type="entry name" value="P-loop containing nucleotide triphosphate hydrolases"/>
    <property type="match status" value="1"/>
</dbReference>
<dbReference type="CDD" id="cd04186">
    <property type="entry name" value="GT_2_like_c"/>
    <property type="match status" value="1"/>
</dbReference>
<dbReference type="SUPFAM" id="SSF53756">
    <property type="entry name" value="UDP-Glycosyltransferase/glycogen phosphorylase"/>
    <property type="match status" value="1"/>
</dbReference>
<dbReference type="Gene3D" id="3.40.50.2000">
    <property type="entry name" value="Glycogen Phosphorylase B"/>
    <property type="match status" value="1"/>
</dbReference>
<evidence type="ECO:0000256" key="3">
    <source>
        <dbReference type="ARBA" id="ARBA00022679"/>
    </source>
</evidence>
<gene>
    <name evidence="5" type="ORF">ACFO6Q_00755</name>
</gene>
<dbReference type="InterPro" id="IPR001173">
    <property type="entry name" value="Glyco_trans_2-like"/>
</dbReference>
<evidence type="ECO:0000313" key="5">
    <source>
        <dbReference type="EMBL" id="MFC4818830.1"/>
    </source>
</evidence>
<evidence type="ECO:0000256" key="1">
    <source>
        <dbReference type="ARBA" id="ARBA00006739"/>
    </source>
</evidence>
<dbReference type="PANTHER" id="PTHR43179:SF12">
    <property type="entry name" value="GALACTOFURANOSYLTRANSFERASE GLFT2"/>
    <property type="match status" value="1"/>
</dbReference>
<comment type="caution">
    <text evidence="5">The sequence shown here is derived from an EMBL/GenBank/DDBJ whole genome shotgun (WGS) entry which is preliminary data.</text>
</comment>
<dbReference type="SUPFAM" id="SSF53448">
    <property type="entry name" value="Nucleotide-diphospho-sugar transferases"/>
    <property type="match status" value="1"/>
</dbReference>
<sequence>MRGTTLIVLAWNQWPLTRRCLDSLLASDLDFAEVLVVDNGSEDETPDGLAAYAGRVRTLRLPRNLGFVRGMNAGIAAAPADDDVVLLNNDLVFTQPDWLGRLRDAAYADPATGIVGCRLLGPEAEGRVYHVGGYIEPDDLHGQQTESAHVEREVAQYPHLRRVQAIAFALAYLRRDAIARIGGLDEAFHSYFEDTDCCLRAADFGIASVVAGGVTLRHDQHGSTQDDGGFRSRLFADSRAAFAARWRERLRADYRGDVLWHGATRFPGATAELARLFVRRLDARGLRMGFAPTARECADAQDGRLDLAARRRLPAVPAAAIACGAEDAFAQARGRWRVGVGLSDCETASPQAARGARSLDLLLVPDAFQREAFERAGVRTPIQILPLGVDRDYCHPGVPAPRHPHGRFVFLALAEDLARDAPDLLVAAFRAAFGADEPVELLLQILPGRDALAIRAALDALPDGAARGRVRVLDDWGFPWHQRAQLLAAADAYVSARRGGGWDPRAAEALACGRILLATDFGSQASLAREHGLAVAAKTIDAGPGRRWAEPDRDALVARLREAFERREVLGAAARTRAESFARDHDVETSADRLVEALARGGTLAPPRPTPRVHRPADLAQPASGQILVLGMHRSGTSSVAGLLARLGVYAGEDADLLIGPDNPKGHYELARLHGACLRRLEAAGGDWKHPPAHAPGAAVDAFRRDVAEVLRTLEPRRPWLIKEPRLCLLARELLPLLTRPVFVHVVREPQAVAQSLARRNGLSREHALALWRQYTLAAFEASRGWPRVLVDYAQALADPLALARRLHEELSGFGVPGLRQPDAAELRAWIDPALAHASPVQPSALDPETQALWDAIRERRILDEAVEPPRHAGVGG</sequence>
<comment type="similarity">
    <text evidence="1">Belongs to the glycosyltransferase 2 family.</text>
</comment>
<organism evidence="5 6">
    <name type="scientific">Dokdonella ginsengisoli</name>
    <dbReference type="NCBI Taxonomy" id="363846"/>
    <lineage>
        <taxon>Bacteria</taxon>
        <taxon>Pseudomonadati</taxon>
        <taxon>Pseudomonadota</taxon>
        <taxon>Gammaproteobacteria</taxon>
        <taxon>Lysobacterales</taxon>
        <taxon>Rhodanobacteraceae</taxon>
        <taxon>Dokdonella</taxon>
    </lineage>
</organism>
<accession>A0ABV9QND6</accession>
<evidence type="ECO:0000256" key="2">
    <source>
        <dbReference type="ARBA" id="ARBA00022676"/>
    </source>
</evidence>
<dbReference type="SUPFAM" id="SSF52540">
    <property type="entry name" value="P-loop containing nucleoside triphosphate hydrolases"/>
    <property type="match status" value="1"/>
</dbReference>
<dbReference type="Pfam" id="PF00535">
    <property type="entry name" value="Glycos_transf_2"/>
    <property type="match status" value="1"/>
</dbReference>
<dbReference type="InterPro" id="IPR029044">
    <property type="entry name" value="Nucleotide-diphossugar_trans"/>
</dbReference>
<dbReference type="InterPro" id="IPR027417">
    <property type="entry name" value="P-loop_NTPase"/>
</dbReference>